<dbReference type="EMBL" id="QYYD01000005">
    <property type="protein sequence ID" value="RJF76241.1"/>
    <property type="molecule type" value="Genomic_DNA"/>
</dbReference>
<reference evidence="1 2" key="1">
    <citation type="submission" date="2018-09" db="EMBL/GenBank/DDBJ databases">
        <title>Draft genome sequence of Rhodopseudomonas palustris 2.1.18.</title>
        <authorList>
            <person name="Robertson S.L."/>
            <person name="Meyer T.E."/>
            <person name="Kyndt J.A."/>
        </authorList>
    </citation>
    <scope>NUCLEOTIDE SEQUENCE [LARGE SCALE GENOMIC DNA]</scope>
    <source>
        <strain evidence="1 2">2.1.18</strain>
    </source>
</reference>
<dbReference type="AlphaFoldDB" id="A0A418VJL9"/>
<comment type="caution">
    <text evidence="1">The sequence shown here is derived from an EMBL/GenBank/DDBJ whole genome shotgun (WGS) entry which is preliminary data.</text>
</comment>
<sequence length="59" mass="6413">MAAGKVTAPRHCEEAKPTKQSSAVHCAGLLRLRLAMTEICRFVSSAASGNRRCYFAVRC</sequence>
<organism evidence="1 2">
    <name type="scientific">Rhodopseudomonas palustris</name>
    <dbReference type="NCBI Taxonomy" id="1076"/>
    <lineage>
        <taxon>Bacteria</taxon>
        <taxon>Pseudomonadati</taxon>
        <taxon>Pseudomonadota</taxon>
        <taxon>Alphaproteobacteria</taxon>
        <taxon>Hyphomicrobiales</taxon>
        <taxon>Nitrobacteraceae</taxon>
        <taxon>Rhodopseudomonas</taxon>
    </lineage>
</organism>
<protein>
    <submittedName>
        <fullName evidence="1">Uncharacterized protein</fullName>
    </submittedName>
</protein>
<accession>A0A418VJL9</accession>
<dbReference type="OrthoDB" id="9814110at2"/>
<gene>
    <name evidence="1" type="ORF">D4Q52_06350</name>
</gene>
<name>A0A418VJL9_RHOPL</name>
<proteinExistence type="predicted"/>
<dbReference type="Proteomes" id="UP000285523">
    <property type="component" value="Unassembled WGS sequence"/>
</dbReference>
<evidence type="ECO:0000313" key="1">
    <source>
        <dbReference type="EMBL" id="RJF76241.1"/>
    </source>
</evidence>
<evidence type="ECO:0000313" key="2">
    <source>
        <dbReference type="Proteomes" id="UP000285523"/>
    </source>
</evidence>